<dbReference type="PANTHER" id="PTHR14095">
    <property type="entry name" value="PHOSPHATASE 2A REGULATORY SUBUNIT-RELATED"/>
    <property type="match status" value="1"/>
</dbReference>
<accession>A0A9W2YYP5</accession>
<dbReference type="SUPFAM" id="SSF47473">
    <property type="entry name" value="EF-hand"/>
    <property type="match status" value="2"/>
</dbReference>
<comment type="function">
    <text evidence="3">The B regulatory subunit might modulate substrate selectivity and catalytic activity, and might also direct the localization of the catalytic enzyme to a particular subcellular compartment.</text>
</comment>
<dbReference type="InterPro" id="IPR002048">
    <property type="entry name" value="EF_hand_dom"/>
</dbReference>
<dbReference type="FunFam" id="1.10.238.10:FF:000628">
    <property type="entry name" value="Serine/threonine-protein phosphatase 2A regulatory subunit B'' subunit beta"/>
    <property type="match status" value="1"/>
</dbReference>
<dbReference type="InterPro" id="IPR041534">
    <property type="entry name" value="EF-hand_13"/>
</dbReference>
<name>A0A9W2YYP5_BIOGL</name>
<dbReference type="InterPro" id="IPR048855">
    <property type="entry name" value="P2R3A_B_D_EF-hand"/>
</dbReference>
<dbReference type="OrthoDB" id="5586at2759"/>
<feature type="domain" description="EF-hand" evidence="5">
    <location>
        <begin position="773"/>
        <end position="808"/>
    </location>
</feature>
<dbReference type="Pfam" id="PF17958">
    <property type="entry name" value="EF-hand_13"/>
    <property type="match status" value="1"/>
</dbReference>
<dbReference type="AlphaFoldDB" id="A0A9W2YYP5"/>
<dbReference type="InterPro" id="IPR011992">
    <property type="entry name" value="EF-hand-dom_pair"/>
</dbReference>
<feature type="compositionally biased region" description="Low complexity" evidence="4">
    <location>
        <begin position="79"/>
        <end position="111"/>
    </location>
</feature>
<sequence length="963" mass="106057">MTREKPAGMKRGAGSGNSCPSYVHSRITLYHASKIDLRYCRSLHSCEGCKLGLVEHPCGAIHYGVCAAVPMPSAKLRKGSSASSPASTPSAPGSPTQSSPVSPSGRSSAGSNVFYSSANITSTGRREAPKSRSLAILREGHELAPWSGAHHPGVVRLQPQRHVIVQGQNIRIGGGAMGYPGAEVITSSRGGASPGGVAITFQRGQTNITSSGNTDIKIQGQGHEIHIQGSGGQNIRVHPAVGTGGRAGHVIRIQGQGHPSNLQYQNVGLPSTPPAEFVDSGPAPAFPVPKSYSSTKQIISQKPTARVAPAPIPTQTLVTSQTFLSIPESMPCSPPPLVVPPPLSPISSSLTPPFPVSPPAASLSGTPPTSPPVSPTPNLVSPLATVSPAAVKQPVLSVNKDKEVGNHIGVTPANVPEVLKRQSKDAIVPNNGDNLLNAGLDVYPTNRKVVAKEEEVPQPPTPNARLLLHKESPDTKVVPQKFAGDIRESNKENRQKKHGQRGSKQPYSVHIPQFYFPSGKPGAGPELEAILQRVAQEFSAFEGGKAYKQQMAAITKACGFPLYWKILLFRAAGGTKDGCITYQSLSVLLKKLFQTCHDDASKFMKMACKTQTTSLEFEDFEPLVQDVVETHPGLTFLQDAPEFHSRYVTTVISRIYFCVNRSWSGRITLPELRKANFLQTLRRLEDEEDINQVKDYFSYEHFYVIYCKFWELDKDHDLYIDKNDLARHNDHALNSKLIERIFSGAVTRGSDFQEGKMSYKEFVWFLLAEEDKKHPTSIEYWFRCMDLDGDGAISMYEMEYFHEEQMNKMETLGIERLPFEDTVCQMIDMVCPKSEGKITLGDLKACKMTNIFFDTFFNLDKFLEHEQRDPFANARDPNCEPTEDSDWNRYAEEEYNILVADEGNADMEEGNYEDDFEPEDEEELMREEMLRLGETNIPSRTITPGQSHTDDNIYDFSNTNLGY</sequence>
<evidence type="ECO:0000256" key="1">
    <source>
        <dbReference type="ARBA" id="ARBA00022723"/>
    </source>
</evidence>
<keyword evidence="2" id="KW-0106">Calcium</keyword>
<feature type="region of interest" description="Disordered" evidence="4">
    <location>
        <begin position="76"/>
        <end position="112"/>
    </location>
</feature>
<dbReference type="Pfam" id="PF21161">
    <property type="entry name" value="P2R3B_EF-hand"/>
    <property type="match status" value="1"/>
</dbReference>
<reference evidence="7" key="1">
    <citation type="submission" date="2025-08" db="UniProtKB">
        <authorList>
            <consortium name="RefSeq"/>
        </authorList>
    </citation>
    <scope>IDENTIFICATION</scope>
</reference>
<evidence type="ECO:0000259" key="5">
    <source>
        <dbReference type="PROSITE" id="PS50222"/>
    </source>
</evidence>
<dbReference type="Gene3D" id="1.10.238.220">
    <property type="match status" value="1"/>
</dbReference>
<dbReference type="GO" id="GO:0019888">
    <property type="term" value="F:protein phosphatase regulator activity"/>
    <property type="evidence" value="ECO:0007669"/>
    <property type="project" value="TreeGrafter"/>
</dbReference>
<feature type="region of interest" description="Disordered" evidence="4">
    <location>
        <begin position="937"/>
        <end position="963"/>
    </location>
</feature>
<dbReference type="GeneID" id="106071514"/>
<dbReference type="PROSITE" id="PS50222">
    <property type="entry name" value="EF_HAND_2"/>
    <property type="match status" value="1"/>
</dbReference>
<organism evidence="6 7">
    <name type="scientific">Biomphalaria glabrata</name>
    <name type="common">Bloodfluke planorb</name>
    <name type="synonym">Freshwater snail</name>
    <dbReference type="NCBI Taxonomy" id="6526"/>
    <lineage>
        <taxon>Eukaryota</taxon>
        <taxon>Metazoa</taxon>
        <taxon>Spiralia</taxon>
        <taxon>Lophotrochozoa</taxon>
        <taxon>Mollusca</taxon>
        <taxon>Gastropoda</taxon>
        <taxon>Heterobranchia</taxon>
        <taxon>Euthyneura</taxon>
        <taxon>Panpulmonata</taxon>
        <taxon>Hygrophila</taxon>
        <taxon>Lymnaeoidea</taxon>
        <taxon>Planorbidae</taxon>
        <taxon>Biomphalaria</taxon>
    </lineage>
</organism>
<dbReference type="PROSITE" id="PS00018">
    <property type="entry name" value="EF_HAND_1"/>
    <property type="match status" value="1"/>
</dbReference>
<evidence type="ECO:0000313" key="6">
    <source>
        <dbReference type="Proteomes" id="UP001165740"/>
    </source>
</evidence>
<evidence type="ECO:0000256" key="3">
    <source>
        <dbReference type="ARBA" id="ARBA00093310"/>
    </source>
</evidence>
<dbReference type="PANTHER" id="PTHR14095:SF0">
    <property type="entry name" value="MIP22305P"/>
    <property type="match status" value="1"/>
</dbReference>
<evidence type="ECO:0000256" key="4">
    <source>
        <dbReference type="SAM" id="MobiDB-lite"/>
    </source>
</evidence>
<proteinExistence type="predicted"/>
<dbReference type="RefSeq" id="XP_055867834.1">
    <property type="nucleotide sequence ID" value="XM_056011859.1"/>
</dbReference>
<feature type="region of interest" description="Disordered" evidence="4">
    <location>
        <begin position="357"/>
        <end position="377"/>
    </location>
</feature>
<dbReference type="Pfam" id="PF13499">
    <property type="entry name" value="EF-hand_7"/>
    <property type="match status" value="1"/>
</dbReference>
<evidence type="ECO:0000256" key="2">
    <source>
        <dbReference type="ARBA" id="ARBA00022837"/>
    </source>
</evidence>
<evidence type="ECO:0000313" key="7">
    <source>
        <dbReference type="RefSeq" id="XP_055867834.1"/>
    </source>
</evidence>
<dbReference type="Gene3D" id="1.10.238.10">
    <property type="entry name" value="EF-hand"/>
    <property type="match status" value="1"/>
</dbReference>
<dbReference type="CDD" id="cd21504">
    <property type="entry name" value="PPP2R3A_B-like"/>
    <property type="match status" value="1"/>
</dbReference>
<protein>
    <submittedName>
        <fullName evidence="7">Uncharacterized protein LOC106071514 isoform X1</fullName>
    </submittedName>
</protein>
<dbReference type="GO" id="GO:0000159">
    <property type="term" value="C:protein phosphatase type 2A complex"/>
    <property type="evidence" value="ECO:0007669"/>
    <property type="project" value="TreeGrafter"/>
</dbReference>
<dbReference type="GO" id="GO:0005509">
    <property type="term" value="F:calcium ion binding"/>
    <property type="evidence" value="ECO:0007669"/>
    <property type="project" value="InterPro"/>
</dbReference>
<dbReference type="InterPro" id="IPR018247">
    <property type="entry name" value="EF_Hand_1_Ca_BS"/>
</dbReference>
<dbReference type="Proteomes" id="UP001165740">
    <property type="component" value="Chromosome 15"/>
</dbReference>
<dbReference type="Gene3D" id="1.10.238.230">
    <property type="match status" value="1"/>
</dbReference>
<gene>
    <name evidence="7" type="primary">LOC106071514</name>
</gene>
<feature type="compositionally biased region" description="Polar residues" evidence="4">
    <location>
        <begin position="937"/>
        <end position="947"/>
    </location>
</feature>
<dbReference type="FunFam" id="1.10.238.230:FF:000001">
    <property type="entry name" value="Serine/threonine-protein phosphatase 2A regulatory subunit B'' subunit beta"/>
    <property type="match status" value="1"/>
</dbReference>
<keyword evidence="6" id="KW-1185">Reference proteome</keyword>
<keyword evidence="1" id="KW-0479">Metal-binding</keyword>
<dbReference type="FunFam" id="1.10.238.220:FF:000001">
    <property type="entry name" value="Serine/threonine-protein phosphatase 2A regulatory subunit B'' subunit alpha"/>
    <property type="match status" value="1"/>
</dbReference>